<evidence type="ECO:0000256" key="4">
    <source>
        <dbReference type="ARBA" id="ARBA00044042"/>
    </source>
</evidence>
<dbReference type="HOGENOM" id="CLU_038371_0_0_0"/>
<dbReference type="NCBIfam" id="TIGR02195">
    <property type="entry name" value="heptsyl_trn_II"/>
    <property type="match status" value="1"/>
</dbReference>
<dbReference type="GO" id="GO:0008713">
    <property type="term" value="F:ADP-heptose-lipopolysaccharide heptosyltransferase activity"/>
    <property type="evidence" value="ECO:0007669"/>
    <property type="project" value="UniProtKB-EC"/>
</dbReference>
<dbReference type="GO" id="GO:0005829">
    <property type="term" value="C:cytosol"/>
    <property type="evidence" value="ECO:0007669"/>
    <property type="project" value="TreeGrafter"/>
</dbReference>
<dbReference type="AlphaFoldDB" id="F0SSD2"/>
<comment type="catalytic activity">
    <reaction evidence="5">
        <text>an L-alpha-D-Hep-(1-&gt;5)-[alpha-Kdo-(2-&gt;4)]-alpha-Kdo-(2-&gt;6)-lipid A + ADP-L-glycero-beta-D-manno-heptose = an L-alpha-D-Hep-(1-&gt;3)-L-alpha-D-Hep-(1-&gt;5)-[alpha-Kdo-(2-&gt;4)]-alpha-Kdo-(2-&gt;6)-lipid A + ADP + H(+)</text>
        <dbReference type="Rhea" id="RHEA:74071"/>
        <dbReference type="ChEBI" id="CHEBI:15378"/>
        <dbReference type="ChEBI" id="CHEBI:61506"/>
        <dbReference type="ChEBI" id="CHEBI:193068"/>
        <dbReference type="ChEBI" id="CHEBI:193069"/>
        <dbReference type="ChEBI" id="CHEBI:456216"/>
        <dbReference type="EC" id="2.4.99.24"/>
    </reaction>
</comment>
<gene>
    <name evidence="6" type="ordered locus">Plabr_1592</name>
</gene>
<dbReference type="InterPro" id="IPR002201">
    <property type="entry name" value="Glyco_trans_9"/>
</dbReference>
<dbReference type="InterPro" id="IPR051199">
    <property type="entry name" value="LPS_LOS_Heptosyltrfase"/>
</dbReference>
<evidence type="ECO:0000256" key="3">
    <source>
        <dbReference type="ARBA" id="ARBA00043995"/>
    </source>
</evidence>
<protein>
    <recommendedName>
        <fullName evidence="4">lipopolysaccharide heptosyltransferase II</fullName>
        <ecNumber evidence="4">2.4.99.24</ecNumber>
    </recommendedName>
</protein>
<organism evidence="6 7">
    <name type="scientific">Rubinisphaera brasiliensis (strain ATCC 49424 / DSM 5305 / JCM 21570 / IAM 15109 / NBRC 103401 / IFAM 1448)</name>
    <name type="common">Planctomyces brasiliensis</name>
    <dbReference type="NCBI Taxonomy" id="756272"/>
    <lineage>
        <taxon>Bacteria</taxon>
        <taxon>Pseudomonadati</taxon>
        <taxon>Planctomycetota</taxon>
        <taxon>Planctomycetia</taxon>
        <taxon>Planctomycetales</taxon>
        <taxon>Planctomycetaceae</taxon>
        <taxon>Rubinisphaera</taxon>
    </lineage>
</organism>
<dbReference type="PANTHER" id="PTHR30160">
    <property type="entry name" value="TETRAACYLDISACCHARIDE 4'-KINASE-RELATED"/>
    <property type="match status" value="1"/>
</dbReference>
<dbReference type="CDD" id="cd03789">
    <property type="entry name" value="GT9_LPS_heptosyltransferase"/>
    <property type="match status" value="1"/>
</dbReference>
<keyword evidence="7" id="KW-1185">Reference proteome</keyword>
<dbReference type="STRING" id="756272.Plabr_1592"/>
<accession>F0SSD2</accession>
<evidence type="ECO:0000313" key="7">
    <source>
        <dbReference type="Proteomes" id="UP000006860"/>
    </source>
</evidence>
<dbReference type="eggNOG" id="COG0859">
    <property type="taxonomic scope" value="Bacteria"/>
</dbReference>
<dbReference type="Pfam" id="PF01075">
    <property type="entry name" value="Glyco_transf_9"/>
    <property type="match status" value="1"/>
</dbReference>
<reference evidence="7" key="1">
    <citation type="submission" date="2011-02" db="EMBL/GenBank/DDBJ databases">
        <title>The complete genome of Planctomyces brasiliensis DSM 5305.</title>
        <authorList>
            <person name="Lucas S."/>
            <person name="Copeland A."/>
            <person name="Lapidus A."/>
            <person name="Bruce D."/>
            <person name="Goodwin L."/>
            <person name="Pitluck S."/>
            <person name="Kyrpides N."/>
            <person name="Mavromatis K."/>
            <person name="Pagani I."/>
            <person name="Ivanova N."/>
            <person name="Ovchinnikova G."/>
            <person name="Lu M."/>
            <person name="Detter J.C."/>
            <person name="Han C."/>
            <person name="Land M."/>
            <person name="Hauser L."/>
            <person name="Markowitz V."/>
            <person name="Cheng J.-F."/>
            <person name="Hugenholtz P."/>
            <person name="Woyke T."/>
            <person name="Wu D."/>
            <person name="Tindall B."/>
            <person name="Pomrenke H.G."/>
            <person name="Brambilla E."/>
            <person name="Klenk H.-P."/>
            <person name="Eisen J.A."/>
        </authorList>
    </citation>
    <scope>NUCLEOTIDE SEQUENCE [LARGE SCALE GENOMIC DNA]</scope>
    <source>
        <strain evidence="7">ATCC 49424 / DSM 5305 / JCM 21570 / IAM 15109 / NBRC 103401 / IFAM 1448</strain>
    </source>
</reference>
<dbReference type="Gene3D" id="3.40.50.2000">
    <property type="entry name" value="Glycogen Phosphorylase B"/>
    <property type="match status" value="2"/>
</dbReference>
<dbReference type="InterPro" id="IPR011910">
    <property type="entry name" value="RfaF"/>
</dbReference>
<keyword evidence="2" id="KW-0808">Transferase</keyword>
<proteinExistence type="inferred from homology"/>
<dbReference type="OrthoDB" id="9768048at2"/>
<keyword evidence="1" id="KW-0328">Glycosyltransferase</keyword>
<dbReference type="KEGG" id="pbs:Plabr_1592"/>
<dbReference type="Proteomes" id="UP000006860">
    <property type="component" value="Chromosome"/>
</dbReference>
<name>F0SSD2_RUBBR</name>
<evidence type="ECO:0000256" key="5">
    <source>
        <dbReference type="ARBA" id="ARBA00047503"/>
    </source>
</evidence>
<dbReference type="PANTHER" id="PTHR30160:SF7">
    <property type="entry name" value="ADP-HEPTOSE--LPS HEPTOSYLTRANSFERASE 2"/>
    <property type="match status" value="1"/>
</dbReference>
<dbReference type="EC" id="2.4.99.24" evidence="4"/>
<evidence type="ECO:0000313" key="6">
    <source>
        <dbReference type="EMBL" id="ADY59203.1"/>
    </source>
</evidence>
<comment type="similarity">
    <text evidence="3">Belongs to the glycosyltransferase 9 family.</text>
</comment>
<dbReference type="EMBL" id="CP002546">
    <property type="protein sequence ID" value="ADY59203.1"/>
    <property type="molecule type" value="Genomic_DNA"/>
</dbReference>
<dbReference type="GO" id="GO:0009244">
    <property type="term" value="P:lipopolysaccharide core region biosynthetic process"/>
    <property type="evidence" value="ECO:0007669"/>
    <property type="project" value="TreeGrafter"/>
</dbReference>
<evidence type="ECO:0000256" key="2">
    <source>
        <dbReference type="ARBA" id="ARBA00022679"/>
    </source>
</evidence>
<dbReference type="SUPFAM" id="SSF53756">
    <property type="entry name" value="UDP-Glycosyltransferase/glycogen phosphorylase"/>
    <property type="match status" value="1"/>
</dbReference>
<sequence length="350" mass="38935">MKRAVWLPNWIGDAVMATPALRLLRDSDPDGKIVGIYRPPIADALAGTGLVDKMILDESRKVTWKQKLAFVRQLRQEGCDEIVLLTNSLRTAAIARLSGIPRRIGFSRDGRGLLLTDRLQPLSKSDPNPVLDEYLRLAGKTVGQKDLSHISRKLELSTSRDDQIAWQDFASRHCLDEGHYVCFNSGGAFGAAKHWPVEHFAKLALRVVEKTNMPVVMLCGPSEKTLAREFVELADHPLVHSLAEEAVSVGLSKAMVQHASMMVTTDSGPRHFAAAFGTPVLTLFGPTHIAWSETYFEQQSHLQLDMDCGPCQQRTCPLGHHRCMTELTVDRAFRAFKELHKRTQPQKAAA</sequence>
<dbReference type="RefSeq" id="WP_013627930.1">
    <property type="nucleotide sequence ID" value="NC_015174.1"/>
</dbReference>
<evidence type="ECO:0000256" key="1">
    <source>
        <dbReference type="ARBA" id="ARBA00022676"/>
    </source>
</evidence>